<dbReference type="SMART" id="SM00181">
    <property type="entry name" value="EGF"/>
    <property type="match status" value="4"/>
</dbReference>
<dbReference type="CDD" id="cd00054">
    <property type="entry name" value="EGF_CA"/>
    <property type="match status" value="2"/>
</dbReference>
<dbReference type="PROSITE" id="PS01187">
    <property type="entry name" value="EGF_CA"/>
    <property type="match status" value="1"/>
</dbReference>
<dbReference type="InterPro" id="IPR000742">
    <property type="entry name" value="EGF"/>
</dbReference>
<evidence type="ECO:0000313" key="8">
    <source>
        <dbReference type="Proteomes" id="UP000694551"/>
    </source>
</evidence>
<evidence type="ECO:0000259" key="6">
    <source>
        <dbReference type="PROSITE" id="PS50026"/>
    </source>
</evidence>
<dbReference type="PANTHER" id="PTHR12916">
    <property type="entry name" value="CYTOCHROME C OXIDASE POLYPEPTIDE VIC-2"/>
    <property type="match status" value="1"/>
</dbReference>
<keyword evidence="3 5" id="KW-1015">Disulfide bond</keyword>
<feature type="domain" description="EGF-like" evidence="6">
    <location>
        <begin position="1"/>
        <end position="35"/>
    </location>
</feature>
<dbReference type="AlphaFoldDB" id="A0A8D0FGB4"/>
<dbReference type="PROSITE" id="PS00010">
    <property type="entry name" value="ASX_HYDROXYL"/>
    <property type="match status" value="2"/>
</dbReference>
<dbReference type="InterPro" id="IPR001881">
    <property type="entry name" value="EGF-like_Ca-bd_dom"/>
</dbReference>
<dbReference type="PROSITE" id="PS01186">
    <property type="entry name" value="EGF_2"/>
    <property type="match status" value="3"/>
</dbReference>
<reference evidence="7" key="2">
    <citation type="submission" date="2025-09" db="UniProtKB">
        <authorList>
            <consortium name="Ensembl"/>
        </authorList>
    </citation>
    <scope>IDENTIFICATION</scope>
</reference>
<dbReference type="GO" id="GO:0007219">
    <property type="term" value="P:Notch signaling pathway"/>
    <property type="evidence" value="ECO:0007669"/>
    <property type="project" value="TreeGrafter"/>
</dbReference>
<dbReference type="InterPro" id="IPR018097">
    <property type="entry name" value="EGF_Ca-bd_CS"/>
</dbReference>
<evidence type="ECO:0000256" key="5">
    <source>
        <dbReference type="PROSITE-ProRule" id="PRU00076"/>
    </source>
</evidence>
<dbReference type="PRINTS" id="PR00010">
    <property type="entry name" value="EGFBLOOD"/>
</dbReference>
<dbReference type="PROSITE" id="PS00022">
    <property type="entry name" value="EGF_1"/>
    <property type="match status" value="3"/>
</dbReference>
<proteinExistence type="predicted"/>
<dbReference type="Gene3D" id="2.10.25.10">
    <property type="entry name" value="Laminin"/>
    <property type="match status" value="4"/>
</dbReference>
<keyword evidence="4" id="KW-0325">Glycoprotein</keyword>
<sequence>VCVSPDPCLNGGTCRDGVGTFSCTCPPGFGGPRCGTEEDECRSRPCRNGGTCTDYVNSFTCTCPPGWTGPRCQHDVPDCTHRYPRPCLQGGTCVTTGDTFRCLFCITGWTGRGLRSPDTCVPPPVWGTGQTGPPPRVGFLGAAPPAPVPPGPDTCPSPPQLCHGRGRCVGVPGGGHRCLCPQGYGGSYCQTPPDRCLPNPCLHGAACRSYGGGYECEVSDTHGCPLGDGGGGWGASHG</sequence>
<dbReference type="PROSITE" id="PS50026">
    <property type="entry name" value="EGF_3"/>
    <property type="match status" value="3"/>
</dbReference>
<dbReference type="Ensembl" id="ENSSOCT00000016920.1">
    <property type="protein sequence ID" value="ENSSOCP00000016497.1"/>
    <property type="gene ID" value="ENSSOCG00000012418.1"/>
</dbReference>
<keyword evidence="8" id="KW-1185">Reference proteome</keyword>
<keyword evidence="1 5" id="KW-0245">EGF-like domain</keyword>
<evidence type="ECO:0000256" key="4">
    <source>
        <dbReference type="ARBA" id="ARBA00023180"/>
    </source>
</evidence>
<evidence type="ECO:0000256" key="3">
    <source>
        <dbReference type="ARBA" id="ARBA00023157"/>
    </source>
</evidence>
<feature type="disulfide bond" evidence="5">
    <location>
        <begin position="63"/>
        <end position="72"/>
    </location>
</feature>
<keyword evidence="2" id="KW-0677">Repeat</keyword>
<dbReference type="Pfam" id="PF12661">
    <property type="entry name" value="hEGF"/>
    <property type="match status" value="1"/>
</dbReference>
<dbReference type="FunFam" id="2.10.25.10:FF:000143">
    <property type="entry name" value="Protein crumbs 1"/>
    <property type="match status" value="2"/>
</dbReference>
<feature type="disulfide bond" evidence="5">
    <location>
        <begin position="25"/>
        <end position="34"/>
    </location>
</feature>
<accession>A0A8D0FGB4</accession>
<dbReference type="SUPFAM" id="SSF57196">
    <property type="entry name" value="EGF/Laminin"/>
    <property type="match status" value="4"/>
</dbReference>
<comment type="caution">
    <text evidence="5">Lacks conserved residue(s) required for the propagation of feature annotation.</text>
</comment>
<evidence type="ECO:0000313" key="7">
    <source>
        <dbReference type="Ensembl" id="ENSSOCP00000016497.1"/>
    </source>
</evidence>
<name>A0A8D0FGB4_STROC</name>
<dbReference type="Pfam" id="PF00008">
    <property type="entry name" value="EGF"/>
    <property type="match status" value="3"/>
</dbReference>
<evidence type="ECO:0000256" key="2">
    <source>
        <dbReference type="ARBA" id="ARBA00022737"/>
    </source>
</evidence>
<dbReference type="GO" id="GO:0005112">
    <property type="term" value="F:Notch binding"/>
    <property type="evidence" value="ECO:0007669"/>
    <property type="project" value="TreeGrafter"/>
</dbReference>
<dbReference type="PANTHER" id="PTHR12916:SF9">
    <property type="entry name" value="NEUROGENIC LOCUS NOTCH HOMOLOG PROTEIN 1-RELATED"/>
    <property type="match status" value="1"/>
</dbReference>
<feature type="domain" description="EGF-like" evidence="6">
    <location>
        <begin position="151"/>
        <end position="190"/>
    </location>
</feature>
<dbReference type="Proteomes" id="UP000694551">
    <property type="component" value="Unplaced"/>
</dbReference>
<reference evidence="7" key="1">
    <citation type="submission" date="2025-08" db="UniProtKB">
        <authorList>
            <consortium name="Ensembl"/>
        </authorList>
    </citation>
    <scope>IDENTIFICATION</scope>
</reference>
<feature type="domain" description="EGF-like" evidence="6">
    <location>
        <begin position="37"/>
        <end position="73"/>
    </location>
</feature>
<dbReference type="SMART" id="SM00179">
    <property type="entry name" value="EGF_CA"/>
    <property type="match status" value="4"/>
</dbReference>
<dbReference type="InterPro" id="IPR000152">
    <property type="entry name" value="EGF-type_Asp/Asn_hydroxyl_site"/>
</dbReference>
<organism evidence="7 8">
    <name type="scientific">Strix occidentalis caurina</name>
    <name type="common">northern spotted owl</name>
    <dbReference type="NCBI Taxonomy" id="311401"/>
    <lineage>
        <taxon>Eukaryota</taxon>
        <taxon>Metazoa</taxon>
        <taxon>Chordata</taxon>
        <taxon>Craniata</taxon>
        <taxon>Vertebrata</taxon>
        <taxon>Euteleostomi</taxon>
        <taxon>Archelosauria</taxon>
        <taxon>Archosauria</taxon>
        <taxon>Dinosauria</taxon>
        <taxon>Saurischia</taxon>
        <taxon>Theropoda</taxon>
        <taxon>Coelurosauria</taxon>
        <taxon>Aves</taxon>
        <taxon>Neognathae</taxon>
        <taxon>Neoaves</taxon>
        <taxon>Telluraves</taxon>
        <taxon>Strigiformes</taxon>
        <taxon>Strigidae</taxon>
        <taxon>Strix</taxon>
    </lineage>
</organism>
<protein>
    <recommendedName>
        <fullName evidence="6">EGF-like domain-containing protein</fullName>
    </recommendedName>
</protein>
<evidence type="ECO:0000256" key="1">
    <source>
        <dbReference type="ARBA" id="ARBA00022536"/>
    </source>
</evidence>
<dbReference type="GO" id="GO:0005509">
    <property type="term" value="F:calcium ion binding"/>
    <property type="evidence" value="ECO:0007669"/>
    <property type="project" value="InterPro"/>
</dbReference>
<feature type="disulfide bond" evidence="5">
    <location>
        <begin position="180"/>
        <end position="189"/>
    </location>
</feature>
<dbReference type="InterPro" id="IPR013032">
    <property type="entry name" value="EGF-like_CS"/>
</dbReference>